<evidence type="ECO:0000259" key="11">
    <source>
        <dbReference type="PROSITE" id="PS51192"/>
    </source>
</evidence>
<dbReference type="InterPro" id="IPR001650">
    <property type="entry name" value="Helicase_C-like"/>
</dbReference>
<accession>A0A127Z6X5</accession>
<dbReference type="GO" id="GO:0005524">
    <property type="term" value="F:ATP binding"/>
    <property type="evidence" value="ECO:0007669"/>
    <property type="project" value="InterPro"/>
</dbReference>
<dbReference type="InterPro" id="IPR014001">
    <property type="entry name" value="Helicase_ATP-bd"/>
</dbReference>
<feature type="compositionally biased region" description="Low complexity" evidence="9">
    <location>
        <begin position="1"/>
        <end position="23"/>
    </location>
</feature>
<keyword evidence="13" id="KW-0347">Helicase</keyword>
<keyword evidence="6" id="KW-0067">ATP-binding</keyword>
<feature type="region of interest" description="Disordered" evidence="9">
    <location>
        <begin position="1"/>
        <end position="27"/>
    </location>
</feature>
<feature type="compositionally biased region" description="Low complexity" evidence="9">
    <location>
        <begin position="1628"/>
        <end position="1645"/>
    </location>
</feature>
<name>A0A127Z6X5_9BASI</name>
<dbReference type="PROSITE" id="PS50089">
    <property type="entry name" value="ZF_RING_2"/>
    <property type="match status" value="1"/>
</dbReference>
<feature type="coiled-coil region" evidence="8">
    <location>
        <begin position="1303"/>
        <end position="1330"/>
    </location>
</feature>
<dbReference type="Pfam" id="PF26021">
    <property type="entry name" value="Ferritin_C144_05"/>
    <property type="match status" value="1"/>
</dbReference>
<dbReference type="SMART" id="SM00490">
    <property type="entry name" value="HELICc"/>
    <property type="match status" value="1"/>
</dbReference>
<dbReference type="GO" id="GO:0005634">
    <property type="term" value="C:nucleus"/>
    <property type="evidence" value="ECO:0007669"/>
    <property type="project" value="TreeGrafter"/>
</dbReference>
<dbReference type="SMART" id="SM00487">
    <property type="entry name" value="DEXDc"/>
    <property type="match status" value="1"/>
</dbReference>
<feature type="region of interest" description="Disordered" evidence="9">
    <location>
        <begin position="1718"/>
        <end position="1740"/>
    </location>
</feature>
<dbReference type="InterPro" id="IPR038718">
    <property type="entry name" value="SNF2-like_sf"/>
</dbReference>
<dbReference type="InterPro" id="IPR059033">
    <property type="entry name" value="C144_05_dom"/>
</dbReference>
<feature type="region of interest" description="Disordered" evidence="9">
    <location>
        <begin position="1623"/>
        <end position="1648"/>
    </location>
</feature>
<dbReference type="InterPro" id="IPR000330">
    <property type="entry name" value="SNF2_N"/>
</dbReference>
<protein>
    <submittedName>
        <fullName evidence="13">Related to IRC20-putative helicase</fullName>
    </submittedName>
</protein>
<dbReference type="PROSITE" id="PS51192">
    <property type="entry name" value="HELICASE_ATP_BIND_1"/>
    <property type="match status" value="1"/>
</dbReference>
<evidence type="ECO:0000259" key="12">
    <source>
        <dbReference type="PROSITE" id="PS51194"/>
    </source>
</evidence>
<feature type="compositionally biased region" description="Polar residues" evidence="9">
    <location>
        <begin position="1425"/>
        <end position="1438"/>
    </location>
</feature>
<evidence type="ECO:0000256" key="6">
    <source>
        <dbReference type="ARBA" id="ARBA00022840"/>
    </source>
</evidence>
<dbReference type="PROSITE" id="PS51194">
    <property type="entry name" value="HELICASE_CTER"/>
    <property type="match status" value="1"/>
</dbReference>
<dbReference type="InterPro" id="IPR018957">
    <property type="entry name" value="Znf_C3HC4_RING-type"/>
</dbReference>
<keyword evidence="8" id="KW-0175">Coiled coil</keyword>
<reference evidence="13" key="1">
    <citation type="submission" date="2014-06" db="EMBL/GenBank/DDBJ databases">
        <authorList>
            <person name="Ju J."/>
            <person name="Zhang J."/>
        </authorList>
    </citation>
    <scope>NUCLEOTIDE SEQUENCE</scope>
    <source>
        <strain evidence="13">SscI8</strain>
    </source>
</reference>
<organism evidence="13">
    <name type="scientific">Sporisorium scitamineum</name>
    <dbReference type="NCBI Taxonomy" id="49012"/>
    <lineage>
        <taxon>Eukaryota</taxon>
        <taxon>Fungi</taxon>
        <taxon>Dikarya</taxon>
        <taxon>Basidiomycota</taxon>
        <taxon>Ustilaginomycotina</taxon>
        <taxon>Ustilaginomycetes</taxon>
        <taxon>Ustilaginales</taxon>
        <taxon>Ustilaginaceae</taxon>
        <taxon>Sporisorium</taxon>
    </lineage>
</organism>
<dbReference type="PANTHER" id="PTHR45865">
    <property type="entry name" value="E3 UBIQUITIN-PROTEIN LIGASE SHPRH FAMILY MEMBER"/>
    <property type="match status" value="1"/>
</dbReference>
<dbReference type="Gene3D" id="3.40.50.10810">
    <property type="entry name" value="Tandem AAA-ATPase domain"/>
    <property type="match status" value="1"/>
</dbReference>
<dbReference type="Pfam" id="PF00271">
    <property type="entry name" value="Helicase_C"/>
    <property type="match status" value="1"/>
</dbReference>
<keyword evidence="5" id="KW-0862">Zinc</keyword>
<dbReference type="PANTHER" id="PTHR45865:SF1">
    <property type="entry name" value="E3 UBIQUITIN-PROTEIN LIGASE SHPRH"/>
    <property type="match status" value="1"/>
</dbReference>
<feature type="domain" description="Helicase C-terminal" evidence="12">
    <location>
        <begin position="1475"/>
        <end position="1623"/>
    </location>
</feature>
<dbReference type="Pfam" id="PF00176">
    <property type="entry name" value="SNF2-rel_dom"/>
    <property type="match status" value="1"/>
</dbReference>
<evidence type="ECO:0000256" key="3">
    <source>
        <dbReference type="ARBA" id="ARBA00022771"/>
    </source>
</evidence>
<evidence type="ECO:0000256" key="8">
    <source>
        <dbReference type="SAM" id="Coils"/>
    </source>
</evidence>
<dbReference type="Gene3D" id="3.40.50.300">
    <property type="entry name" value="P-loop containing nucleotide triphosphate hydrolases"/>
    <property type="match status" value="1"/>
</dbReference>
<dbReference type="GO" id="GO:0000209">
    <property type="term" value="P:protein polyubiquitination"/>
    <property type="evidence" value="ECO:0007669"/>
    <property type="project" value="TreeGrafter"/>
</dbReference>
<dbReference type="InterPro" id="IPR027417">
    <property type="entry name" value="P-loop_NTPase"/>
</dbReference>
<evidence type="ECO:0000256" key="9">
    <source>
        <dbReference type="SAM" id="MobiDB-lite"/>
    </source>
</evidence>
<evidence type="ECO:0000256" key="7">
    <source>
        <dbReference type="PROSITE-ProRule" id="PRU00175"/>
    </source>
</evidence>
<keyword evidence="4" id="KW-0378">Hydrolase</keyword>
<dbReference type="SUPFAM" id="SSF52540">
    <property type="entry name" value="P-loop containing nucleoside triphosphate hydrolases"/>
    <property type="match status" value="2"/>
</dbReference>
<feature type="domain" description="RING-type" evidence="10">
    <location>
        <begin position="1353"/>
        <end position="1393"/>
    </location>
</feature>
<dbReference type="InterPro" id="IPR013083">
    <property type="entry name" value="Znf_RING/FYVE/PHD"/>
</dbReference>
<dbReference type="EMBL" id="LK056665">
    <property type="protein sequence ID" value="CDS82445.1"/>
    <property type="molecule type" value="Genomic_DNA"/>
</dbReference>
<feature type="compositionally biased region" description="Basic and acidic residues" evidence="9">
    <location>
        <begin position="973"/>
        <end position="994"/>
    </location>
</feature>
<dbReference type="CDD" id="cd16449">
    <property type="entry name" value="RING-HC"/>
    <property type="match status" value="1"/>
</dbReference>
<evidence type="ECO:0000313" key="13">
    <source>
        <dbReference type="EMBL" id="CDS82445.1"/>
    </source>
</evidence>
<dbReference type="InterPro" id="IPR001841">
    <property type="entry name" value="Znf_RING"/>
</dbReference>
<feature type="region of interest" description="Disordered" evidence="9">
    <location>
        <begin position="973"/>
        <end position="1017"/>
    </location>
</feature>
<dbReference type="InterPro" id="IPR049730">
    <property type="entry name" value="SNF2/RAD54-like_C"/>
</dbReference>
<feature type="region of interest" description="Disordered" evidence="9">
    <location>
        <begin position="84"/>
        <end position="121"/>
    </location>
</feature>
<dbReference type="SUPFAM" id="SSF57850">
    <property type="entry name" value="RING/U-box"/>
    <property type="match status" value="1"/>
</dbReference>
<keyword evidence="2" id="KW-0547">Nucleotide-binding</keyword>
<feature type="coiled-coil region" evidence="8">
    <location>
        <begin position="790"/>
        <end position="828"/>
    </location>
</feature>
<evidence type="ECO:0000259" key="10">
    <source>
        <dbReference type="PROSITE" id="PS50089"/>
    </source>
</evidence>
<dbReference type="Pfam" id="PF00097">
    <property type="entry name" value="zf-C3HC4"/>
    <property type="match status" value="1"/>
</dbReference>
<gene>
    <name evidence="13" type="ORF">SPSC_03264</name>
</gene>
<feature type="compositionally biased region" description="Polar residues" evidence="9">
    <location>
        <begin position="1721"/>
        <end position="1734"/>
    </location>
</feature>
<dbReference type="OrthoDB" id="5330228at2759"/>
<feature type="domain" description="Helicase ATP-binding" evidence="11">
    <location>
        <begin position="426"/>
        <end position="629"/>
    </location>
</feature>
<evidence type="ECO:0000256" key="4">
    <source>
        <dbReference type="ARBA" id="ARBA00022801"/>
    </source>
</evidence>
<dbReference type="CDD" id="cd18793">
    <property type="entry name" value="SF2_C_SNF"/>
    <property type="match status" value="1"/>
</dbReference>
<dbReference type="GO" id="GO:0006974">
    <property type="term" value="P:DNA damage response"/>
    <property type="evidence" value="ECO:0007669"/>
    <property type="project" value="TreeGrafter"/>
</dbReference>
<evidence type="ECO:0000256" key="2">
    <source>
        <dbReference type="ARBA" id="ARBA00022741"/>
    </source>
</evidence>
<sequence length="1754" mass="195278">MPSSTGRPSAAGPPSAPMSGDSAQQANASIWPVQLRDKGIGSSSSAPASAVMRKRLTYVPLSQLDFEDVSYFLDFALLAEEQQQTHVKQENHPLDLGRSADGAKRKRSPSDAALAAVQSSTKRKGKQVAHRHVAFDRTSLIDTCCYFRVKAREAQDIDRVLNLKQALQGACSSRQLSIGDLDFFVFSCTSSRLDDSIISHVVHLRHRPTGRLVAELPVLTKTQSSEPDSDLGNVTNGEWLASLSNVLVRDASKTNESLTATFALEVASPPSDFPSDRVTAGSLFLKLSIQVEAPISTDPAGTLARDRILDMARIVHFADQWPDRIDEKEDVDASFVYRNLRPASLEAPDSIQHADLVPTLLPFQKRSTAFVLGREGLILNSQGTLAKSDKIIGHNGEDDLGLWWKQVARDLYYNWIEARFVRDRNLTLHSDFKGAMLAEEMGLGKTVEAVALMLLNPDPDASFRTGWYDERNQIDVVPTKTTLIVAPESLRAQWIDEIGQHAPGLAVYSYLGRTKAESDVPEGLTWEAWAQRFDVMVISYNLLGRELGTAKAVPERSRRHQRKYERPRSPLVKLHFHRVLMDEVQMIGSGNAAETVSMISRGSSIAVSGTPVKKIDNLKSCFRFLRVPGYLATPSQWQAILHACLAPALVRVLRTIGTRHTKTQVASEMSLPMQTRAVIPIDFTSIEAAFYADVWKEALTDIAYTQEGDPQTPAQQPDIGKMRQHLLLLRQACTHPQVAVQFRPGVVGSRNLRSIDEVLELMIDSTRTELYSSRTFWFDQRIHRNILALYRRKEDQRIVAALQLEDVENEINRNVEILEQEIQEAGTVGPLYRFTEADLELEQTAEARRRRLDADAANAKFDEDGDGTLEALVGDRQAYLVLVEKRKARATHIVQLRSLLRSLLMKLHRLLQFVGNLYFQRGEYLDEQERTAEQERQHDAAVVSSVDNPTVKLEIDADAHRLPLATDVSDNRDLNVKTETTEAQGEKGALDADKVASSGPHTPAKPPMNPERQALKDKEDATYAKAEKVRHRLLTEAREVVETTVTKLKRGQVQLNAKAIQASEGIFQAGGGILSYGSYESLADSAGLLNQHAEVLFAWRESIITRLVRPVNRDVSLEREDDDQYQENLDTQAEAEVLLEMYRPLLSEREKILKGNVAVGATDKPRLFKEIEAAVRVARSNSLRGIVDPDMDEELLRVQQQQLEQFKKLDQERQSVSLSGHSVPFMEEAERLKSVGESSFSAEETVLAREAYVNARRIVTEQMKHLDKLRNEERVLLTSLFNARSQYFKEIQVISDTVRDPLYMDLEKAIRATQKEEADLVAKVDELERRLRYLTHLQKVQSTDQLDEEAKTCNICTDPIEIGILTNKCGHVCCEDCWKEWQSQGYRTCVLCQTRVLPNEVHRIVYSSKKTNTLDGQVGSAGEGRTSSQTTENGSSNANPLAVRYNELDDSLRATLNRSATQGRFGSKIDHVTKHVQHIIDRTGEKSLIFSSFGRGLDAVAQSLTANGIRHVRITGAGKLGSEAAKKFRSDPSIHVMLLHSEAQSSGLNLLAASHIHILEPLLNTSLELQAIGRVHRIGQTRETNIWCYYVKDTVEERILALSAYKGQSLYLKGRNTSITDGQRTLEASASSSSSSTTTKTGAAAELSKEDAKKWSAFSKGKTTGSRETMSGDATSNSTELLACYFARYLPRLGRLPVSDSPRSAEGSYVTNGGVTEAQVGEQTATAADANQSGEQEDELARLRRARLAALEKR</sequence>
<dbReference type="GO" id="GO:0016787">
    <property type="term" value="F:hydrolase activity"/>
    <property type="evidence" value="ECO:0007669"/>
    <property type="project" value="UniProtKB-KW"/>
</dbReference>
<dbReference type="GO" id="GO:0004386">
    <property type="term" value="F:helicase activity"/>
    <property type="evidence" value="ECO:0007669"/>
    <property type="project" value="UniProtKB-KW"/>
</dbReference>
<evidence type="ECO:0000256" key="1">
    <source>
        <dbReference type="ARBA" id="ARBA00022723"/>
    </source>
</evidence>
<dbReference type="GO" id="GO:0061630">
    <property type="term" value="F:ubiquitin protein ligase activity"/>
    <property type="evidence" value="ECO:0007669"/>
    <property type="project" value="TreeGrafter"/>
</dbReference>
<keyword evidence="3 7" id="KW-0863">Zinc-finger</keyword>
<evidence type="ECO:0000256" key="5">
    <source>
        <dbReference type="ARBA" id="ARBA00022833"/>
    </source>
</evidence>
<proteinExistence type="predicted"/>
<dbReference type="GO" id="GO:0008270">
    <property type="term" value="F:zinc ion binding"/>
    <property type="evidence" value="ECO:0007669"/>
    <property type="project" value="UniProtKB-KW"/>
</dbReference>
<keyword evidence="1" id="KW-0479">Metal-binding</keyword>
<dbReference type="Gene3D" id="3.30.40.10">
    <property type="entry name" value="Zinc/RING finger domain, C3HC4 (zinc finger)"/>
    <property type="match status" value="1"/>
</dbReference>
<dbReference type="InterPro" id="IPR052583">
    <property type="entry name" value="ATP-helicase/E3_Ub-Ligase"/>
</dbReference>
<feature type="region of interest" description="Disordered" evidence="9">
    <location>
        <begin position="1414"/>
        <end position="1438"/>
    </location>
</feature>